<keyword evidence="3" id="KW-1185">Reference proteome</keyword>
<gene>
    <name evidence="2" type="ORF">G3T16_16880</name>
</gene>
<dbReference type="PANTHER" id="PTHR36156:SF2">
    <property type="entry name" value="CUPIN TYPE-2 DOMAIN-CONTAINING PROTEIN"/>
    <property type="match status" value="1"/>
</dbReference>
<dbReference type="Gene3D" id="2.60.120.10">
    <property type="entry name" value="Jelly Rolls"/>
    <property type="match status" value="1"/>
</dbReference>
<dbReference type="InterPro" id="IPR013096">
    <property type="entry name" value="Cupin_2"/>
</dbReference>
<dbReference type="AlphaFoldDB" id="A0A6C0U4G0"/>
<dbReference type="KEGG" id="kim:G3T16_16880"/>
<dbReference type="SUPFAM" id="SSF51182">
    <property type="entry name" value="RmlC-like cupins"/>
    <property type="match status" value="1"/>
</dbReference>
<evidence type="ECO:0000313" key="2">
    <source>
        <dbReference type="EMBL" id="QIB66818.1"/>
    </source>
</evidence>
<proteinExistence type="predicted"/>
<feature type="domain" description="Cupin type-2" evidence="1">
    <location>
        <begin position="112"/>
        <end position="166"/>
    </location>
</feature>
<dbReference type="RefSeq" id="WP_163496251.1">
    <property type="nucleotide sequence ID" value="NZ_CP048711.1"/>
</dbReference>
<dbReference type="CDD" id="cd02231">
    <property type="entry name" value="cupin_BLL6423-like"/>
    <property type="match status" value="1"/>
</dbReference>
<sequence length="178" mass="19824">MKFRRIVTGHSLEGKSIVRNDEEVEPITLPTVPGFESYELWSEKGARFVEHASGTMGAPRYFPEEDEIIARMCVFPPNSVYTSDIDMEAAAAEVDLLYPGMLTHFHPEFPGMHATDSVDIGFLIDGELELELDGGEVVHLIRGSSVVQTGTWHAWHNRSNRPAVAAFILLGAKRRSRS</sequence>
<dbReference type="InterPro" id="IPR011051">
    <property type="entry name" value="RmlC_Cupin_sf"/>
</dbReference>
<protein>
    <submittedName>
        <fullName evidence="2">Cupin domain-containing protein</fullName>
    </submittedName>
</protein>
<evidence type="ECO:0000259" key="1">
    <source>
        <dbReference type="Pfam" id="PF07883"/>
    </source>
</evidence>
<dbReference type="Proteomes" id="UP000477680">
    <property type="component" value="Chromosome"/>
</dbReference>
<name>A0A6C0U4G0_9GAMM</name>
<reference evidence="2 3" key="1">
    <citation type="submission" date="2020-02" db="EMBL/GenBank/DDBJ databases">
        <title>Genome sequencing for Kineobactrum sp. M2.</title>
        <authorList>
            <person name="Park S.-J."/>
        </authorList>
    </citation>
    <scope>NUCLEOTIDE SEQUENCE [LARGE SCALE GENOMIC DNA]</scope>
    <source>
        <strain evidence="2 3">M2</strain>
    </source>
</reference>
<dbReference type="InterPro" id="IPR014710">
    <property type="entry name" value="RmlC-like_jellyroll"/>
</dbReference>
<dbReference type="InterPro" id="IPR047142">
    <property type="entry name" value="OryJ/VirC-like"/>
</dbReference>
<evidence type="ECO:0000313" key="3">
    <source>
        <dbReference type="Proteomes" id="UP000477680"/>
    </source>
</evidence>
<dbReference type="Pfam" id="PF07883">
    <property type="entry name" value="Cupin_2"/>
    <property type="match status" value="1"/>
</dbReference>
<accession>A0A6C0U4G0</accession>
<organism evidence="2 3">
    <name type="scientific">Kineobactrum salinum</name>
    <dbReference type="NCBI Taxonomy" id="2708301"/>
    <lineage>
        <taxon>Bacteria</taxon>
        <taxon>Pseudomonadati</taxon>
        <taxon>Pseudomonadota</taxon>
        <taxon>Gammaproteobacteria</taxon>
        <taxon>Cellvibrionales</taxon>
        <taxon>Halieaceae</taxon>
        <taxon>Kineobactrum</taxon>
    </lineage>
</organism>
<dbReference type="PANTHER" id="PTHR36156">
    <property type="entry name" value="SLR2101 PROTEIN"/>
    <property type="match status" value="1"/>
</dbReference>
<dbReference type="EMBL" id="CP048711">
    <property type="protein sequence ID" value="QIB66818.1"/>
    <property type="molecule type" value="Genomic_DNA"/>
</dbReference>